<evidence type="ECO:0000256" key="16">
    <source>
        <dbReference type="RuleBase" id="RU003968"/>
    </source>
</evidence>
<evidence type="ECO:0000256" key="6">
    <source>
        <dbReference type="ARBA" id="ARBA00023002"/>
    </source>
</evidence>
<dbReference type="EMBL" id="BMVC01000011">
    <property type="protein sequence ID" value="GHD04624.1"/>
    <property type="molecule type" value="Genomic_DNA"/>
</dbReference>
<accession>A0A918X240</accession>
<proteinExistence type="inferred from homology"/>
<dbReference type="GO" id="GO:0004769">
    <property type="term" value="F:steroid Delta-isomerase activity"/>
    <property type="evidence" value="ECO:0007669"/>
    <property type="project" value="UniProtKB-EC"/>
</dbReference>
<evidence type="ECO:0000256" key="5">
    <source>
        <dbReference type="ARBA" id="ARBA00022827"/>
    </source>
</evidence>
<keyword evidence="10" id="KW-0413">Isomerase</keyword>
<keyword evidence="6" id="KW-0560">Oxidoreductase</keyword>
<feature type="region of interest" description="Disordered" evidence="17">
    <location>
        <begin position="1"/>
        <end position="29"/>
    </location>
</feature>
<dbReference type="PROSITE" id="PS00623">
    <property type="entry name" value="GMC_OXRED_1"/>
    <property type="match status" value="1"/>
</dbReference>
<dbReference type="EC" id="5.3.3.1" evidence="11"/>
<dbReference type="Gene3D" id="3.30.410.10">
    <property type="entry name" value="Cholesterol Oxidase, domain 2"/>
    <property type="match status" value="1"/>
</dbReference>
<evidence type="ECO:0000256" key="14">
    <source>
        <dbReference type="ARBA" id="ARBA00049744"/>
    </source>
</evidence>
<evidence type="ECO:0000259" key="18">
    <source>
        <dbReference type="PROSITE" id="PS00623"/>
    </source>
</evidence>
<evidence type="ECO:0000256" key="4">
    <source>
        <dbReference type="ARBA" id="ARBA00022630"/>
    </source>
</evidence>
<dbReference type="InterPro" id="IPR052542">
    <property type="entry name" value="Cholesterol_Oxidase"/>
</dbReference>
<evidence type="ECO:0000256" key="7">
    <source>
        <dbReference type="ARBA" id="ARBA00023098"/>
    </source>
</evidence>
<dbReference type="InterPro" id="IPR000172">
    <property type="entry name" value="GMC_OxRdtase_N"/>
</dbReference>
<keyword evidence="7" id="KW-0443">Lipid metabolism</keyword>
<keyword evidence="8" id="KW-1207">Sterol metabolism</keyword>
<dbReference type="InterPro" id="IPR036188">
    <property type="entry name" value="FAD/NAD-bd_sf"/>
</dbReference>
<name>A0A918X240_9ACTN</name>
<dbReference type="PANTHER" id="PTHR47470:SF1">
    <property type="entry name" value="FAD-DEPENDENT OXIDOREDUCTASE 2 FAD BINDING DOMAIN-CONTAINING PROTEIN"/>
    <property type="match status" value="1"/>
</dbReference>
<sequence length="560" mass="60188">MSDSISQTPQTTKTTQTTQASKPSSGTSRRLFLTGTGALLGTAALSGTFSPAASAAPRRAALAGGEHVPALVVGTGYGGSVTALRLARAGVDVHMVEMGMAWDTPGPDGNIFANTTKPDYRSFWLRTRTKQPLSNFLGFPLDKDVPRHTGILDAEDFSGITVYQGRGVGGGSLVNGGMAVTPRRERFSAVLPSVNAEEMYATYYPRANAGLGVSEVDPRWWESAECYQYARVGRKHAERSGFPFVFVPNVYDWEYMKQELAGLVPKSALNAEVLYGNNHGKKSLQKTYLAQAKATGRVVITPLHRVTSVTPAASGYTVLIEQLDTTGAVTTTKSVTADRVFFAAGSVGTSKLLTKLKATGALPSLNDEIGRGWGDNGNVMCGRANHMWDATGKLQASMPTAGIDNWDAGGSFAEVAPLPTGIETYASFYLSITKNPARAQFTWNASAGRVDLDWQTAWKQTSIDAAKTIFDKINKKEGTIYRTDLFGAYKIWGDHLTYHPLGGAVLNKATDNYGRLHGYTGLYVMDGALIPGNTSVNPFVTITALAERNIERIIADDLRL</sequence>
<dbReference type="Proteomes" id="UP000638353">
    <property type="component" value="Unassembled WGS sequence"/>
</dbReference>
<dbReference type="EC" id="1.1.3.6" evidence="13"/>
<evidence type="ECO:0000256" key="17">
    <source>
        <dbReference type="SAM" id="MobiDB-lite"/>
    </source>
</evidence>
<dbReference type="PROSITE" id="PS51318">
    <property type="entry name" value="TAT"/>
    <property type="match status" value="1"/>
</dbReference>
<evidence type="ECO:0000256" key="12">
    <source>
        <dbReference type="ARBA" id="ARBA00049645"/>
    </source>
</evidence>
<keyword evidence="4 16" id="KW-0285">Flavoprotein</keyword>
<dbReference type="SUPFAM" id="SSF54373">
    <property type="entry name" value="FAD-linked reductases, C-terminal domain"/>
    <property type="match status" value="1"/>
</dbReference>
<comment type="cofactor">
    <cofactor evidence="1">
        <name>FAD</name>
        <dbReference type="ChEBI" id="CHEBI:57692"/>
    </cofactor>
</comment>
<comment type="similarity">
    <text evidence="2 16">Belongs to the GMC oxidoreductase family.</text>
</comment>
<dbReference type="Pfam" id="PF00732">
    <property type="entry name" value="GMC_oxred_N"/>
    <property type="match status" value="1"/>
</dbReference>
<dbReference type="Pfam" id="PF22500">
    <property type="entry name" value="GMC_oxred_C_1st"/>
    <property type="match status" value="1"/>
</dbReference>
<evidence type="ECO:0000256" key="15">
    <source>
        <dbReference type="ARBA" id="ARBA00049778"/>
    </source>
</evidence>
<dbReference type="Pfam" id="PF05199">
    <property type="entry name" value="GMC_oxred_C"/>
    <property type="match status" value="1"/>
</dbReference>
<protein>
    <recommendedName>
        <fullName evidence="14">Cholesterol oxidase</fullName>
        <ecNumber evidence="13">1.1.3.6</ecNumber>
        <ecNumber evidence="11">5.3.3.1</ecNumber>
    </recommendedName>
    <alternativeName>
        <fullName evidence="15">Cholesterol isomerase</fullName>
    </alternativeName>
</protein>
<feature type="compositionally biased region" description="Low complexity" evidence="17">
    <location>
        <begin position="1"/>
        <end position="25"/>
    </location>
</feature>
<reference evidence="19" key="2">
    <citation type="submission" date="2020-09" db="EMBL/GenBank/DDBJ databases">
        <authorList>
            <person name="Sun Q."/>
            <person name="Ohkuma M."/>
        </authorList>
    </citation>
    <scope>NUCLEOTIDE SEQUENCE</scope>
    <source>
        <strain evidence="19">JCM 4637</strain>
    </source>
</reference>
<evidence type="ECO:0000256" key="1">
    <source>
        <dbReference type="ARBA" id="ARBA00001974"/>
    </source>
</evidence>
<dbReference type="GO" id="GO:0050660">
    <property type="term" value="F:flavin adenine dinucleotide binding"/>
    <property type="evidence" value="ECO:0007669"/>
    <property type="project" value="InterPro"/>
</dbReference>
<keyword evidence="3" id="KW-0153">Cholesterol metabolism</keyword>
<comment type="caution">
    <text evidence="19">The sequence shown here is derived from an EMBL/GenBank/DDBJ whole genome shotgun (WGS) entry which is preliminary data.</text>
</comment>
<evidence type="ECO:0000313" key="19">
    <source>
        <dbReference type="EMBL" id="GHD04624.1"/>
    </source>
</evidence>
<organism evidence="19 20">
    <name type="scientific">Streptomyces finlayi</name>
    <dbReference type="NCBI Taxonomy" id="67296"/>
    <lineage>
        <taxon>Bacteria</taxon>
        <taxon>Bacillati</taxon>
        <taxon>Actinomycetota</taxon>
        <taxon>Actinomycetes</taxon>
        <taxon>Kitasatosporales</taxon>
        <taxon>Streptomycetaceae</taxon>
        <taxon>Streptomyces</taxon>
    </lineage>
</organism>
<evidence type="ECO:0000256" key="11">
    <source>
        <dbReference type="ARBA" id="ARBA00038856"/>
    </source>
</evidence>
<evidence type="ECO:0000313" key="20">
    <source>
        <dbReference type="Proteomes" id="UP000638353"/>
    </source>
</evidence>
<evidence type="ECO:0000256" key="13">
    <source>
        <dbReference type="ARBA" id="ARBA00049723"/>
    </source>
</evidence>
<dbReference type="PANTHER" id="PTHR47470">
    <property type="entry name" value="CHOLESTEROL OXIDASE"/>
    <property type="match status" value="1"/>
</dbReference>
<dbReference type="Gene3D" id="3.50.50.60">
    <property type="entry name" value="FAD/NAD(P)-binding domain"/>
    <property type="match status" value="1"/>
</dbReference>
<dbReference type="SUPFAM" id="SSF51905">
    <property type="entry name" value="FAD/NAD(P)-binding domain"/>
    <property type="match status" value="1"/>
</dbReference>
<keyword evidence="5 16" id="KW-0274">FAD</keyword>
<dbReference type="InterPro" id="IPR007867">
    <property type="entry name" value="GMC_OxRtase_C"/>
</dbReference>
<gene>
    <name evidence="19" type="ORF">GCM10010334_53700</name>
</gene>
<evidence type="ECO:0000256" key="10">
    <source>
        <dbReference type="ARBA" id="ARBA00023235"/>
    </source>
</evidence>
<feature type="domain" description="Glucose-methanol-choline oxidoreductase N-terminal" evidence="18">
    <location>
        <begin position="165"/>
        <end position="188"/>
    </location>
</feature>
<comment type="pathway">
    <text evidence="12">Steroid metabolism; cholesterol degradation.</text>
</comment>
<dbReference type="AlphaFoldDB" id="A0A918X240"/>
<reference evidence="19" key="1">
    <citation type="journal article" date="2014" name="Int. J. Syst. Evol. Microbiol.">
        <title>Complete genome sequence of Corynebacterium casei LMG S-19264T (=DSM 44701T), isolated from a smear-ripened cheese.</title>
        <authorList>
            <consortium name="US DOE Joint Genome Institute (JGI-PGF)"/>
            <person name="Walter F."/>
            <person name="Albersmeier A."/>
            <person name="Kalinowski J."/>
            <person name="Ruckert C."/>
        </authorList>
    </citation>
    <scope>NUCLEOTIDE SEQUENCE</scope>
    <source>
        <strain evidence="19">JCM 4637</strain>
    </source>
</reference>
<dbReference type="GO" id="GO:0016995">
    <property type="term" value="F:cholesterol oxidase activity"/>
    <property type="evidence" value="ECO:0007669"/>
    <property type="project" value="UniProtKB-EC"/>
</dbReference>
<evidence type="ECO:0000256" key="8">
    <source>
        <dbReference type="ARBA" id="ARBA00023166"/>
    </source>
</evidence>
<dbReference type="GO" id="GO:0008203">
    <property type="term" value="P:cholesterol metabolic process"/>
    <property type="evidence" value="ECO:0007669"/>
    <property type="project" value="UniProtKB-KW"/>
</dbReference>
<evidence type="ECO:0000256" key="2">
    <source>
        <dbReference type="ARBA" id="ARBA00010790"/>
    </source>
</evidence>
<evidence type="ECO:0000256" key="9">
    <source>
        <dbReference type="ARBA" id="ARBA00023221"/>
    </source>
</evidence>
<evidence type="ECO:0000256" key="3">
    <source>
        <dbReference type="ARBA" id="ARBA00022548"/>
    </source>
</evidence>
<keyword evidence="9" id="KW-0753">Steroid metabolism</keyword>
<dbReference type="InterPro" id="IPR006311">
    <property type="entry name" value="TAT_signal"/>
</dbReference>